<keyword evidence="3" id="KW-1185">Reference proteome</keyword>
<protein>
    <recommendedName>
        <fullName evidence="1">DUSP domain-containing protein</fullName>
    </recommendedName>
</protein>
<dbReference type="Proteomes" id="UP000695562">
    <property type="component" value="Unassembled WGS sequence"/>
</dbReference>
<organism evidence="2 3">
    <name type="scientific">Polysphondylium violaceum</name>
    <dbReference type="NCBI Taxonomy" id="133409"/>
    <lineage>
        <taxon>Eukaryota</taxon>
        <taxon>Amoebozoa</taxon>
        <taxon>Evosea</taxon>
        <taxon>Eumycetozoa</taxon>
        <taxon>Dictyostelia</taxon>
        <taxon>Dictyosteliales</taxon>
        <taxon>Dictyosteliaceae</taxon>
        <taxon>Polysphondylium</taxon>
    </lineage>
</organism>
<reference evidence="2" key="1">
    <citation type="submission" date="2020-01" db="EMBL/GenBank/DDBJ databases">
        <title>Development of genomics and gene disruption for Polysphondylium violaceum indicates a role for the polyketide synthase stlB in stalk morphogenesis.</title>
        <authorList>
            <person name="Narita B."/>
            <person name="Kawabe Y."/>
            <person name="Kin K."/>
            <person name="Saito T."/>
            <person name="Gibbs R."/>
            <person name="Kuspa A."/>
            <person name="Muzny D."/>
            <person name="Queller D."/>
            <person name="Richards S."/>
            <person name="Strassman J."/>
            <person name="Sucgang R."/>
            <person name="Worley K."/>
            <person name="Schaap P."/>
        </authorList>
    </citation>
    <scope>NUCLEOTIDE SEQUENCE</scope>
    <source>
        <strain evidence="2">QSvi11</strain>
    </source>
</reference>
<dbReference type="InterPro" id="IPR006615">
    <property type="entry name" value="Pept_C19_DUSP"/>
</dbReference>
<evidence type="ECO:0000313" key="2">
    <source>
        <dbReference type="EMBL" id="KAF2069349.1"/>
    </source>
</evidence>
<proteinExistence type="predicted"/>
<dbReference type="SUPFAM" id="SSF143791">
    <property type="entry name" value="DUSP-like"/>
    <property type="match status" value="1"/>
</dbReference>
<dbReference type="PROSITE" id="PS51283">
    <property type="entry name" value="DUSP"/>
    <property type="match status" value="1"/>
</dbReference>
<dbReference type="Pfam" id="PF06337">
    <property type="entry name" value="DUSP"/>
    <property type="match status" value="1"/>
</dbReference>
<dbReference type="GO" id="GO:0004843">
    <property type="term" value="F:cysteine-type deubiquitinase activity"/>
    <property type="evidence" value="ECO:0007669"/>
    <property type="project" value="InterPro"/>
</dbReference>
<dbReference type="AlphaFoldDB" id="A0A8J4PNF2"/>
<feature type="domain" description="DUSP" evidence="1">
    <location>
        <begin position="21"/>
        <end position="117"/>
    </location>
</feature>
<dbReference type="Gene3D" id="3.30.2230.10">
    <property type="entry name" value="DUSP-like"/>
    <property type="match status" value="1"/>
</dbReference>
<gene>
    <name evidence="2" type="ORF">CYY_009331</name>
</gene>
<evidence type="ECO:0000313" key="3">
    <source>
        <dbReference type="Proteomes" id="UP000695562"/>
    </source>
</evidence>
<comment type="caution">
    <text evidence="2">The sequence shown here is derived from an EMBL/GenBank/DDBJ whole genome shotgun (WGS) entry which is preliminary data.</text>
</comment>
<accession>A0A8J4PNF2</accession>
<dbReference type="InterPro" id="IPR035927">
    <property type="entry name" value="DUSP-like_sf"/>
</dbReference>
<dbReference type="Gene3D" id="3.10.20.90">
    <property type="entry name" value="Phosphatidylinositol 3-kinase Catalytic Subunit, Chain A, domain 1"/>
    <property type="match status" value="1"/>
</dbReference>
<name>A0A8J4PNF2_9MYCE</name>
<evidence type="ECO:0000259" key="1">
    <source>
        <dbReference type="PROSITE" id="PS51283"/>
    </source>
</evidence>
<sequence length="212" mass="25002">MSSIITSTWGLPLTNFKPATPTIDLSCHDVQSLCSFIDSVSLKEGDQWALINHHWYEHWREKLYSDAPINNFNLVMDDHLRPGISINRDFSIVPHFIWEILKLKYHGGPDLIFTVKRTEDLFSLELDYDIPFYLNCFKSSRRDTIIPVIAFNNETIDSFKRRACNSLKININKCKVWDYYHHSKFTKSPLKEDEVVSKSKFLQNQEIFFEEF</sequence>
<dbReference type="EMBL" id="AJWJ01000681">
    <property type="protein sequence ID" value="KAF2069349.1"/>
    <property type="molecule type" value="Genomic_DNA"/>
</dbReference>